<keyword evidence="2" id="KW-1185">Reference proteome</keyword>
<dbReference type="Proteomes" id="UP001497644">
    <property type="component" value="Chromosome 7"/>
</dbReference>
<proteinExistence type="predicted"/>
<evidence type="ECO:0000313" key="2">
    <source>
        <dbReference type="Proteomes" id="UP001497644"/>
    </source>
</evidence>
<dbReference type="AlphaFoldDB" id="A0AAV2P2U6"/>
<evidence type="ECO:0000313" key="1">
    <source>
        <dbReference type="EMBL" id="CAL1687234.1"/>
    </source>
</evidence>
<sequence length="101" mass="11251">MLYSREVYRCDIAFASLLARLRVGCVSREPRPRGDASRNRCPRRSSRVEGASAVCDNASLEAANVIINEEHRTPSLTREITANHTRKGNTGCIDCRKRSCA</sequence>
<accession>A0AAV2P2U6</accession>
<reference evidence="1" key="1">
    <citation type="submission" date="2024-04" db="EMBL/GenBank/DDBJ databases">
        <authorList>
            <consortium name="Molecular Ecology Group"/>
        </authorList>
    </citation>
    <scope>NUCLEOTIDE SEQUENCE</scope>
</reference>
<name>A0AAV2P2U6_9HYME</name>
<protein>
    <submittedName>
        <fullName evidence="1">Uncharacterized protein</fullName>
    </submittedName>
</protein>
<dbReference type="EMBL" id="OZ034830">
    <property type="protein sequence ID" value="CAL1687234.1"/>
    <property type="molecule type" value="Genomic_DNA"/>
</dbReference>
<organism evidence="1 2">
    <name type="scientific">Lasius platythorax</name>
    <dbReference type="NCBI Taxonomy" id="488582"/>
    <lineage>
        <taxon>Eukaryota</taxon>
        <taxon>Metazoa</taxon>
        <taxon>Ecdysozoa</taxon>
        <taxon>Arthropoda</taxon>
        <taxon>Hexapoda</taxon>
        <taxon>Insecta</taxon>
        <taxon>Pterygota</taxon>
        <taxon>Neoptera</taxon>
        <taxon>Endopterygota</taxon>
        <taxon>Hymenoptera</taxon>
        <taxon>Apocrita</taxon>
        <taxon>Aculeata</taxon>
        <taxon>Formicoidea</taxon>
        <taxon>Formicidae</taxon>
        <taxon>Formicinae</taxon>
        <taxon>Lasius</taxon>
        <taxon>Lasius</taxon>
    </lineage>
</organism>
<gene>
    <name evidence="1" type="ORF">LPLAT_LOCUS12471</name>
</gene>